<comment type="similarity">
    <text evidence="1">Belongs to the leucine-binding protein family.</text>
</comment>
<sequence length="379" mass="40258">MQRDFIWRLLRLGAAEVTSVGKSGSYQLRVPLALISLLLMCHTVSAQQPSVGVVAPLSGAAAILGAQVQAGALQAADKAGVAGFVLDDQCTAEGGTAAAREAIARKATILVGFLCADSLEAALPLLKDADIPVITVGVRLDSLTDKRDKTGWPIYRLAPRADAEGDAVARLLPRLWRDEPFAVVDDGTIYGRDLAEVFRAASQVEGLKPVFTDTYRPDLDNQIALVGRLRKAGATRVFVGGNLRDVAIMARDAKSVGADMVFAGGEVLRTDTGDVPLEAGTLMIGLPDWSEVADNSVVAEFNARQIVPEGYVLPAYAAMQVAADAIRAGTDKVKDALASTKFQTVLGEVAFDAKGDLTRSLYALYRFDGTRFVLVEQKP</sequence>
<protein>
    <submittedName>
        <fullName evidence="4">ABC transporter substrate-binding protein</fullName>
    </submittedName>
</protein>
<dbReference type="PANTHER" id="PTHR47151:SF2">
    <property type="entry name" value="AMINO ACID BINDING PROTEIN"/>
    <property type="match status" value="1"/>
</dbReference>
<dbReference type="SUPFAM" id="SSF53822">
    <property type="entry name" value="Periplasmic binding protein-like I"/>
    <property type="match status" value="1"/>
</dbReference>
<accession>A0A371X6L7</accession>
<evidence type="ECO:0000313" key="4">
    <source>
        <dbReference type="EMBL" id="RFC64875.1"/>
    </source>
</evidence>
<reference evidence="5" key="1">
    <citation type="submission" date="2018-08" db="EMBL/GenBank/DDBJ databases">
        <authorList>
            <person name="Im W.T."/>
        </authorList>
    </citation>
    <scope>NUCLEOTIDE SEQUENCE [LARGE SCALE GENOMIC DNA]</scope>
    <source>
        <strain evidence="5">LA-28</strain>
    </source>
</reference>
<dbReference type="Proteomes" id="UP000262379">
    <property type="component" value="Unassembled WGS sequence"/>
</dbReference>
<keyword evidence="5" id="KW-1185">Reference proteome</keyword>
<gene>
    <name evidence="4" type="ORF">DY251_18130</name>
</gene>
<dbReference type="PANTHER" id="PTHR47151">
    <property type="entry name" value="LEU/ILE/VAL-BINDING ABC TRANSPORTER SUBUNIT"/>
    <property type="match status" value="1"/>
</dbReference>
<feature type="domain" description="Leucine-binding protein" evidence="3">
    <location>
        <begin position="50"/>
        <end position="366"/>
    </location>
</feature>
<dbReference type="CDD" id="cd06342">
    <property type="entry name" value="PBP1_ABC_LIVBP-like"/>
    <property type="match status" value="1"/>
</dbReference>
<dbReference type="EMBL" id="QURN01000016">
    <property type="protein sequence ID" value="RFC64875.1"/>
    <property type="molecule type" value="Genomic_DNA"/>
</dbReference>
<name>A0A371X6L7_9HYPH</name>
<evidence type="ECO:0000256" key="1">
    <source>
        <dbReference type="ARBA" id="ARBA00010062"/>
    </source>
</evidence>
<evidence type="ECO:0000259" key="3">
    <source>
        <dbReference type="Pfam" id="PF13458"/>
    </source>
</evidence>
<evidence type="ECO:0000256" key="2">
    <source>
        <dbReference type="ARBA" id="ARBA00022729"/>
    </source>
</evidence>
<dbReference type="InterPro" id="IPR028081">
    <property type="entry name" value="Leu-bd"/>
</dbReference>
<organism evidence="4 5">
    <name type="scientific">Mesorhizobium denitrificans</name>
    <dbReference type="NCBI Taxonomy" id="2294114"/>
    <lineage>
        <taxon>Bacteria</taxon>
        <taxon>Pseudomonadati</taxon>
        <taxon>Pseudomonadota</taxon>
        <taxon>Alphaproteobacteria</taxon>
        <taxon>Hyphomicrobiales</taxon>
        <taxon>Phyllobacteriaceae</taxon>
        <taxon>Mesorhizobium</taxon>
    </lineage>
</organism>
<dbReference type="Pfam" id="PF13458">
    <property type="entry name" value="Peripla_BP_6"/>
    <property type="match status" value="1"/>
</dbReference>
<dbReference type="AlphaFoldDB" id="A0A371X6L7"/>
<comment type="caution">
    <text evidence="4">The sequence shown here is derived from an EMBL/GenBank/DDBJ whole genome shotgun (WGS) entry which is preliminary data.</text>
</comment>
<keyword evidence="2" id="KW-0732">Signal</keyword>
<dbReference type="Gene3D" id="3.40.50.2300">
    <property type="match status" value="2"/>
</dbReference>
<proteinExistence type="inferred from homology"/>
<dbReference type="InterPro" id="IPR028082">
    <property type="entry name" value="Peripla_BP_I"/>
</dbReference>
<evidence type="ECO:0000313" key="5">
    <source>
        <dbReference type="Proteomes" id="UP000262379"/>
    </source>
</evidence>